<evidence type="ECO:0000256" key="1">
    <source>
        <dbReference type="ARBA" id="ARBA00022857"/>
    </source>
</evidence>
<dbReference type="Proteomes" id="UP000584824">
    <property type="component" value="Unassembled WGS sequence"/>
</dbReference>
<dbReference type="InterPro" id="IPR036291">
    <property type="entry name" value="NAD(P)-bd_dom_sf"/>
</dbReference>
<feature type="domain" description="Enoyl reductase (ER)" evidence="3">
    <location>
        <begin position="11"/>
        <end position="323"/>
    </location>
</feature>
<dbReference type="SUPFAM" id="SSF51735">
    <property type="entry name" value="NAD(P)-binding Rossmann-fold domains"/>
    <property type="match status" value="1"/>
</dbReference>
<reference evidence="4 5" key="1">
    <citation type="submission" date="2020-08" db="EMBL/GenBank/DDBJ databases">
        <title>Genomic Encyclopedia of Type Strains, Phase IV (KMG-IV): sequencing the most valuable type-strain genomes for metagenomic binning, comparative biology and taxonomic classification.</title>
        <authorList>
            <person name="Goeker M."/>
        </authorList>
    </citation>
    <scope>NUCLEOTIDE SEQUENCE [LARGE SCALE GENOMIC DNA]</scope>
    <source>
        <strain evidence="4 5">DSM 26385</strain>
    </source>
</reference>
<organism evidence="4 5">
    <name type="scientific">Allorhizobium borbori</name>
    <dbReference type="NCBI Taxonomy" id="485907"/>
    <lineage>
        <taxon>Bacteria</taxon>
        <taxon>Pseudomonadati</taxon>
        <taxon>Pseudomonadota</taxon>
        <taxon>Alphaproteobacteria</taxon>
        <taxon>Hyphomicrobiales</taxon>
        <taxon>Rhizobiaceae</taxon>
        <taxon>Rhizobium/Agrobacterium group</taxon>
        <taxon>Allorhizobium</taxon>
    </lineage>
</organism>
<dbReference type="GO" id="GO:0003960">
    <property type="term" value="F:quinone reductase (NADPH) activity"/>
    <property type="evidence" value="ECO:0007669"/>
    <property type="project" value="UniProtKB-EC"/>
</dbReference>
<dbReference type="GO" id="GO:0035925">
    <property type="term" value="F:mRNA 3'-UTR AU-rich region binding"/>
    <property type="evidence" value="ECO:0007669"/>
    <property type="project" value="TreeGrafter"/>
</dbReference>
<dbReference type="AlphaFoldDB" id="A0A7W6P0W5"/>
<protein>
    <submittedName>
        <fullName evidence="4">NADPH2:quinone reductase</fullName>
        <ecNumber evidence="4">1.6.5.5</ecNumber>
    </submittedName>
</protein>
<dbReference type="EMBL" id="JACIDU010000002">
    <property type="protein sequence ID" value="MBB4102231.1"/>
    <property type="molecule type" value="Genomic_DNA"/>
</dbReference>
<keyword evidence="5" id="KW-1185">Reference proteome</keyword>
<evidence type="ECO:0000259" key="3">
    <source>
        <dbReference type="SMART" id="SM00829"/>
    </source>
</evidence>
<dbReference type="InterPro" id="IPR013154">
    <property type="entry name" value="ADH-like_N"/>
</dbReference>
<dbReference type="Pfam" id="PF08240">
    <property type="entry name" value="ADH_N"/>
    <property type="match status" value="1"/>
</dbReference>
<evidence type="ECO:0000313" key="4">
    <source>
        <dbReference type="EMBL" id="MBB4102231.1"/>
    </source>
</evidence>
<dbReference type="EC" id="1.6.5.5" evidence="4"/>
<dbReference type="InterPro" id="IPR020843">
    <property type="entry name" value="ER"/>
</dbReference>
<sequence>MTEVVRIHEVGAADRFVLETVETPVPATGEVLVSQRFAGVNYVDVYHRSGLYPLPKMPAILGVEGAGVIEGLGPGVEGLSVGDRVAYALPFTGAYASARTVPAERMIVLPETVSEEAAAGSMLRGVTAHMLLHRVFPVGPGTTVLVHAAAGGLGLILCQWAKLLGATVIGTVGSPEKAELARAAGADHTVLYRDRDFVEAVLALTGGKGVNVAYDGIGGETLARTLEAVRPFGMVASIGQAGGPVPAVELSQLGPRRSLCLSRPSAFAYMADVAAYREAATAFISLLAKGSLDVRIGARYPLADAQQAHLDLEARRTVGSILLVVDAVR</sequence>
<evidence type="ECO:0000256" key="2">
    <source>
        <dbReference type="ARBA" id="ARBA00023002"/>
    </source>
</evidence>
<dbReference type="RefSeq" id="WP_183789550.1">
    <property type="nucleotide sequence ID" value="NZ_JACIDU010000002.1"/>
</dbReference>
<dbReference type="InterPro" id="IPR011032">
    <property type="entry name" value="GroES-like_sf"/>
</dbReference>
<dbReference type="FunFam" id="3.40.50.720:FF:000053">
    <property type="entry name" value="Quinone oxidoreductase 1"/>
    <property type="match status" value="1"/>
</dbReference>
<dbReference type="PANTHER" id="PTHR48106">
    <property type="entry name" value="QUINONE OXIDOREDUCTASE PIG3-RELATED"/>
    <property type="match status" value="1"/>
</dbReference>
<dbReference type="GO" id="GO:0070402">
    <property type="term" value="F:NADPH binding"/>
    <property type="evidence" value="ECO:0007669"/>
    <property type="project" value="TreeGrafter"/>
</dbReference>
<dbReference type="Gene3D" id="3.40.50.720">
    <property type="entry name" value="NAD(P)-binding Rossmann-like Domain"/>
    <property type="match status" value="1"/>
</dbReference>
<evidence type="ECO:0000313" key="5">
    <source>
        <dbReference type="Proteomes" id="UP000584824"/>
    </source>
</evidence>
<gene>
    <name evidence="4" type="ORF">GGQ66_000759</name>
</gene>
<dbReference type="Pfam" id="PF00107">
    <property type="entry name" value="ADH_zinc_N"/>
    <property type="match status" value="1"/>
</dbReference>
<name>A0A7W6P0W5_9HYPH</name>
<keyword evidence="1" id="KW-0521">NADP</keyword>
<proteinExistence type="predicted"/>
<dbReference type="InterPro" id="IPR047618">
    <property type="entry name" value="QOR-like"/>
</dbReference>
<dbReference type="CDD" id="cd05286">
    <property type="entry name" value="QOR2"/>
    <property type="match status" value="1"/>
</dbReference>
<dbReference type="PANTHER" id="PTHR48106:SF13">
    <property type="entry name" value="QUINONE OXIDOREDUCTASE-RELATED"/>
    <property type="match status" value="1"/>
</dbReference>
<dbReference type="InterPro" id="IPR013149">
    <property type="entry name" value="ADH-like_C"/>
</dbReference>
<dbReference type="SUPFAM" id="SSF50129">
    <property type="entry name" value="GroES-like"/>
    <property type="match status" value="1"/>
</dbReference>
<comment type="caution">
    <text evidence="4">The sequence shown here is derived from an EMBL/GenBank/DDBJ whole genome shotgun (WGS) entry which is preliminary data.</text>
</comment>
<keyword evidence="2 4" id="KW-0560">Oxidoreductase</keyword>
<accession>A0A7W6P0W5</accession>
<dbReference type="Gene3D" id="3.90.180.10">
    <property type="entry name" value="Medium-chain alcohol dehydrogenases, catalytic domain"/>
    <property type="match status" value="1"/>
</dbReference>
<dbReference type="SMART" id="SM00829">
    <property type="entry name" value="PKS_ER"/>
    <property type="match status" value="1"/>
</dbReference>
<dbReference type="GO" id="GO:0005829">
    <property type="term" value="C:cytosol"/>
    <property type="evidence" value="ECO:0007669"/>
    <property type="project" value="TreeGrafter"/>
</dbReference>